<dbReference type="AlphaFoldDB" id="D6Z1N9"/>
<reference evidence="2" key="1">
    <citation type="submission" date="2010-02" db="EMBL/GenBank/DDBJ databases">
        <title>Complete sequence of Desulfurivibrio alkaliphilus AHT2.</title>
        <authorList>
            <consortium name="US DOE Joint Genome Institute"/>
            <person name="Pitluck S."/>
            <person name="Chertkov O."/>
            <person name="Detter J.C."/>
            <person name="Han C."/>
            <person name="Tapia R."/>
            <person name="Larimer F."/>
            <person name="Land M."/>
            <person name="Hauser L."/>
            <person name="Kyrpides N."/>
            <person name="Mikhailova N."/>
            <person name="Sorokin D.Y."/>
            <person name="Muyzer G."/>
            <person name="Woyke T."/>
        </authorList>
    </citation>
    <scope>NUCLEOTIDE SEQUENCE [LARGE SCALE GENOMIC DNA]</scope>
    <source>
        <strain evidence="2">DSM 19089 / UNIQEM U267 / AHT2</strain>
    </source>
</reference>
<dbReference type="STRING" id="589865.DaAHT2_0760"/>
<evidence type="ECO:0000313" key="2">
    <source>
        <dbReference type="Proteomes" id="UP000001508"/>
    </source>
</evidence>
<dbReference type="RefSeq" id="WP_013162994.1">
    <property type="nucleotide sequence ID" value="NC_014216.1"/>
</dbReference>
<dbReference type="EMBL" id="CP001940">
    <property type="protein sequence ID" value="ADH85464.1"/>
    <property type="molecule type" value="Genomic_DNA"/>
</dbReference>
<dbReference type="HOGENOM" id="CLU_392193_0_0_7"/>
<organism evidence="1 2">
    <name type="scientific">Desulfurivibrio alkaliphilus (strain DSM 19089 / UNIQEM U267 / AHT2)</name>
    <dbReference type="NCBI Taxonomy" id="589865"/>
    <lineage>
        <taxon>Bacteria</taxon>
        <taxon>Pseudomonadati</taxon>
        <taxon>Thermodesulfobacteriota</taxon>
        <taxon>Desulfobulbia</taxon>
        <taxon>Desulfobulbales</taxon>
        <taxon>Desulfobulbaceae</taxon>
        <taxon>Desulfurivibrio</taxon>
    </lineage>
</organism>
<sequence>MKHEGSTTARSRAGRWLMLRLLPGLLWSLPAAFALSALPAAADQALSARWSHQQGKDEATRNQYDLGYTLNLSQQLTETMTLYETFRYSSHWRPEGRRQSYDPGVRLNIDNYLFRFDLQGDAGYQQRSADASQQRRHWEARWAGNWDDRRLPRLRLNYGETRRFDHHAPPRLDQTERRAALALAWGERPWRLQYRLNRNWQQQPIEYRDQVDTNQFLRLDGDGRFFADRLRLGFSQQYHHQRQQLDSAGRDQLRQPATVAEVLLGRHQPGQELDQEQFTAADQLPANDREGAAALTTDGIDSPPWHLLLRLDYQPVNQVYLYTGEELAPGVAADFSFALYGSDDGVDFQRREESLAMVYNPADQRFELTLPQREERWLALVITASSLVEVAFTGLAASRLLTVVDEQHQFSRQAESHLSDLRLAYRLSEKSSFDSGIAFEQGDYLSGQSFQRRRQHAQFNWRPAALSSTLRLHEHHENLAGREDTLRRGYSLRLSHPLGPAADTSLGLHRTDNYVAGRRQRTSHEAGLYTSARLYPDLHADLDLTWHSGRQHLTGNTSRQQHLRLKLHSRLRPNLHAELQTDYGRERATAAAGRENSGGELQVNWRPSELLALTARGGKRWENGSSRQDDLLLQATMRPSRSTQLSWRWQHHRSLETTNRYTITGSWALAPQLTLQANTTYIRRGGEHDWRFYGQLSARYRRH</sequence>
<proteinExistence type="predicted"/>
<name>D6Z1N9_DESAT</name>
<dbReference type="Proteomes" id="UP000001508">
    <property type="component" value="Chromosome"/>
</dbReference>
<gene>
    <name evidence="1" type="ordered locus">DaAHT2_0760</name>
</gene>
<protein>
    <submittedName>
        <fullName evidence="1">Uncharacterized protein</fullName>
    </submittedName>
</protein>
<dbReference type="InParanoid" id="D6Z1N9"/>
<dbReference type="KEGG" id="dak:DaAHT2_0760"/>
<accession>D6Z1N9</accession>
<evidence type="ECO:0000313" key="1">
    <source>
        <dbReference type="EMBL" id="ADH85464.1"/>
    </source>
</evidence>
<keyword evidence="2" id="KW-1185">Reference proteome</keyword>